<dbReference type="Proteomes" id="UP000005561">
    <property type="component" value="Unassembled WGS sequence"/>
</dbReference>
<gene>
    <name evidence="1" type="ORF">BRYFOR_07093</name>
</gene>
<evidence type="ECO:0000313" key="1">
    <source>
        <dbReference type="EMBL" id="EET61025.1"/>
    </source>
</evidence>
<comment type="caution">
    <text evidence="1">The sequence shown here is derived from an EMBL/GenBank/DDBJ whole genome shotgun (WGS) entry which is preliminary data.</text>
</comment>
<accession>C6LEP2</accession>
<evidence type="ECO:0000313" key="2">
    <source>
        <dbReference type="Proteomes" id="UP000005561"/>
    </source>
</evidence>
<keyword evidence="2" id="KW-1185">Reference proteome</keyword>
<proteinExistence type="predicted"/>
<sequence length="43" mass="4823">MHTEYQLQTKAAFAGGLLSAWLTQDIIQIQKGDSHGKNCKLYD</sequence>
<name>C6LEP2_9FIRM</name>
<protein>
    <submittedName>
        <fullName evidence="1">Uncharacterized protein</fullName>
    </submittedName>
</protein>
<organism evidence="1 2">
    <name type="scientific">Marvinbryantia formatexigens DSM 14469</name>
    <dbReference type="NCBI Taxonomy" id="478749"/>
    <lineage>
        <taxon>Bacteria</taxon>
        <taxon>Bacillati</taxon>
        <taxon>Bacillota</taxon>
        <taxon>Clostridia</taxon>
        <taxon>Lachnospirales</taxon>
        <taxon>Lachnospiraceae</taxon>
        <taxon>Marvinbryantia</taxon>
    </lineage>
</organism>
<dbReference type="EMBL" id="ACCL02000008">
    <property type="protein sequence ID" value="EET61025.1"/>
    <property type="molecule type" value="Genomic_DNA"/>
</dbReference>
<reference evidence="1" key="1">
    <citation type="submission" date="2009-07" db="EMBL/GenBank/DDBJ databases">
        <authorList>
            <person name="Weinstock G."/>
            <person name="Sodergren E."/>
            <person name="Clifton S."/>
            <person name="Fulton L."/>
            <person name="Fulton B."/>
            <person name="Courtney L."/>
            <person name="Fronick C."/>
            <person name="Harrison M."/>
            <person name="Strong C."/>
            <person name="Farmer C."/>
            <person name="Delahaunty K."/>
            <person name="Markovic C."/>
            <person name="Hall O."/>
            <person name="Minx P."/>
            <person name="Tomlinson C."/>
            <person name="Mitreva M."/>
            <person name="Nelson J."/>
            <person name="Hou S."/>
            <person name="Wollam A."/>
            <person name="Pepin K.H."/>
            <person name="Johnson M."/>
            <person name="Bhonagiri V."/>
            <person name="Nash W.E."/>
            <person name="Warren W."/>
            <person name="Chinwalla A."/>
            <person name="Mardis E.R."/>
            <person name="Wilson R.K."/>
        </authorList>
    </citation>
    <scope>NUCLEOTIDE SEQUENCE [LARGE SCALE GENOMIC DNA]</scope>
    <source>
        <strain evidence="1">DSM 14469</strain>
    </source>
</reference>
<dbReference type="AlphaFoldDB" id="C6LEP2"/>